<dbReference type="Gene3D" id="3.90.1150.10">
    <property type="entry name" value="Aspartate Aminotransferase, domain 1"/>
    <property type="match status" value="1"/>
</dbReference>
<dbReference type="GO" id="GO:0008483">
    <property type="term" value="F:transaminase activity"/>
    <property type="evidence" value="ECO:0007669"/>
    <property type="project" value="UniProtKB-KW"/>
</dbReference>
<evidence type="ECO:0000256" key="3">
    <source>
        <dbReference type="PIRSR" id="PIRSR000390-1"/>
    </source>
</evidence>
<keyword evidence="6" id="KW-0032">Aminotransferase</keyword>
<dbReference type="FunFam" id="3.40.640.10:FF:000089">
    <property type="entry name" value="Aminotransferase, DegT/DnrJ/EryC1/StrS family"/>
    <property type="match status" value="1"/>
</dbReference>
<dbReference type="InterPro" id="IPR000653">
    <property type="entry name" value="DegT/StrS_aminotransferase"/>
</dbReference>
<dbReference type="CDD" id="cd00616">
    <property type="entry name" value="AHBA_syn"/>
    <property type="match status" value="1"/>
</dbReference>
<dbReference type="InterPro" id="IPR015421">
    <property type="entry name" value="PyrdxlP-dep_Trfase_major"/>
</dbReference>
<dbReference type="AlphaFoldDB" id="A0A832EJR2"/>
<comment type="similarity">
    <text evidence="2 5">Belongs to the DegT/DnrJ/EryC1 family.</text>
</comment>
<dbReference type="PANTHER" id="PTHR30244:SF36">
    <property type="entry name" value="3-OXO-GLUCOSE-6-PHOSPHATE:GLUTAMATE AMINOTRANSFERASE"/>
    <property type="match status" value="1"/>
</dbReference>
<evidence type="ECO:0000256" key="4">
    <source>
        <dbReference type="PIRSR" id="PIRSR000390-2"/>
    </source>
</evidence>
<evidence type="ECO:0000256" key="1">
    <source>
        <dbReference type="ARBA" id="ARBA00022898"/>
    </source>
</evidence>
<accession>A0A832EJR2</accession>
<keyword evidence="1 4" id="KW-0663">Pyridoxal phosphate</keyword>
<dbReference type="EMBL" id="DSTK01000034">
    <property type="protein sequence ID" value="HFK97794.1"/>
    <property type="molecule type" value="Genomic_DNA"/>
</dbReference>
<dbReference type="PANTHER" id="PTHR30244">
    <property type="entry name" value="TRANSAMINASE"/>
    <property type="match status" value="1"/>
</dbReference>
<keyword evidence="6" id="KW-0808">Transferase</keyword>
<reference evidence="6" key="1">
    <citation type="journal article" date="2020" name="mSystems">
        <title>Genome- and Community-Level Interaction Insights into Carbon Utilization and Element Cycling Functions of Hydrothermarchaeota in Hydrothermal Sediment.</title>
        <authorList>
            <person name="Zhou Z."/>
            <person name="Liu Y."/>
            <person name="Xu W."/>
            <person name="Pan J."/>
            <person name="Luo Z.H."/>
            <person name="Li M."/>
        </authorList>
    </citation>
    <scope>NUCLEOTIDE SEQUENCE [LARGE SCALE GENOMIC DNA]</scope>
    <source>
        <strain evidence="6">SpSt-456</strain>
    </source>
</reference>
<dbReference type="Pfam" id="PF01041">
    <property type="entry name" value="DegT_DnrJ_EryC1"/>
    <property type="match status" value="1"/>
</dbReference>
<evidence type="ECO:0000256" key="5">
    <source>
        <dbReference type="RuleBase" id="RU004508"/>
    </source>
</evidence>
<dbReference type="Gene3D" id="3.40.640.10">
    <property type="entry name" value="Type I PLP-dependent aspartate aminotransferase-like (Major domain)"/>
    <property type="match status" value="1"/>
</dbReference>
<dbReference type="PIRSF" id="PIRSF000390">
    <property type="entry name" value="PLP_StrS"/>
    <property type="match status" value="1"/>
</dbReference>
<sequence length="355" mass="38995">MDHELQEALDAAFHRVMASGRYVLGEELAAFESEFAAYCGVKHCIGTGNGLDALHIILRAMDIGPGDEVIVPANTFIATWLAVSFAGAVPVPVEPLESTYNLDPARLEEAVTPRTRAVIAVHLYGQPADMDPIREIARAHNLKVIEDAAQAHGARYKGRRTGGLADAAGFSFYPGKNLGAFGDGGAVTTDDDTLADRVRILRHYGSPVKYVHDVKGFNSRLDELQAAFLRVKLKRLDAWNDRRRRVAAQYVEGLATVPGLVLPHVPEWAEPVWHLFVIRTPHRDVLQRRLAERGIETLIHYPIPPHKQGAYKEMAGRPCPVSERLHAEVLSLPMGPAMTDDDVSCVISALKESLL</sequence>
<feature type="modified residue" description="N6-(pyridoxal phosphate)lysine" evidence="4">
    <location>
        <position position="176"/>
    </location>
</feature>
<organism evidence="6">
    <name type="scientific">Desulfacinum infernum</name>
    <dbReference type="NCBI Taxonomy" id="35837"/>
    <lineage>
        <taxon>Bacteria</taxon>
        <taxon>Pseudomonadati</taxon>
        <taxon>Thermodesulfobacteriota</taxon>
        <taxon>Syntrophobacteria</taxon>
        <taxon>Syntrophobacterales</taxon>
        <taxon>Syntrophobacteraceae</taxon>
        <taxon>Desulfacinum</taxon>
    </lineage>
</organism>
<name>A0A832EJR2_9BACT</name>
<evidence type="ECO:0000256" key="2">
    <source>
        <dbReference type="ARBA" id="ARBA00037999"/>
    </source>
</evidence>
<dbReference type="GO" id="GO:0030170">
    <property type="term" value="F:pyridoxal phosphate binding"/>
    <property type="evidence" value="ECO:0007669"/>
    <property type="project" value="UniProtKB-ARBA"/>
</dbReference>
<comment type="caution">
    <text evidence="6">The sequence shown here is derived from an EMBL/GenBank/DDBJ whole genome shotgun (WGS) entry which is preliminary data.</text>
</comment>
<evidence type="ECO:0000313" key="6">
    <source>
        <dbReference type="EMBL" id="HFK97794.1"/>
    </source>
</evidence>
<gene>
    <name evidence="6" type="ORF">ENS06_10805</name>
</gene>
<dbReference type="InterPro" id="IPR015424">
    <property type="entry name" value="PyrdxlP-dep_Trfase"/>
</dbReference>
<feature type="active site" description="Proton acceptor" evidence="3">
    <location>
        <position position="176"/>
    </location>
</feature>
<protein>
    <submittedName>
        <fullName evidence="6">DegT/DnrJ/EryC1/StrS family aminotransferase</fullName>
    </submittedName>
</protein>
<dbReference type="SUPFAM" id="SSF53383">
    <property type="entry name" value="PLP-dependent transferases"/>
    <property type="match status" value="1"/>
</dbReference>
<dbReference type="GO" id="GO:0000271">
    <property type="term" value="P:polysaccharide biosynthetic process"/>
    <property type="evidence" value="ECO:0007669"/>
    <property type="project" value="TreeGrafter"/>
</dbReference>
<dbReference type="InterPro" id="IPR015422">
    <property type="entry name" value="PyrdxlP-dep_Trfase_small"/>
</dbReference>
<proteinExistence type="inferred from homology"/>